<comment type="caution">
    <text evidence="2">The sequence shown here is derived from an EMBL/GenBank/DDBJ whole genome shotgun (WGS) entry which is preliminary data.</text>
</comment>
<dbReference type="AlphaFoldDB" id="M5RPW7"/>
<protein>
    <submittedName>
        <fullName evidence="2">Uncharacterized protein</fullName>
    </submittedName>
</protein>
<evidence type="ECO:0000313" key="3">
    <source>
        <dbReference type="Proteomes" id="UP000011991"/>
    </source>
</evidence>
<name>M5RPW7_9BACT</name>
<feature type="region of interest" description="Disordered" evidence="1">
    <location>
        <begin position="290"/>
        <end position="316"/>
    </location>
</feature>
<dbReference type="PATRIC" id="fig|1265738.3.peg.1738"/>
<keyword evidence="3" id="KW-1185">Reference proteome</keyword>
<dbReference type="Proteomes" id="UP000011991">
    <property type="component" value="Unassembled WGS sequence"/>
</dbReference>
<organism evidence="2 3">
    <name type="scientific">Rhodopirellula maiorica SM1</name>
    <dbReference type="NCBI Taxonomy" id="1265738"/>
    <lineage>
        <taxon>Bacteria</taxon>
        <taxon>Pseudomonadati</taxon>
        <taxon>Planctomycetota</taxon>
        <taxon>Planctomycetia</taxon>
        <taxon>Pirellulales</taxon>
        <taxon>Pirellulaceae</taxon>
        <taxon>Novipirellula</taxon>
    </lineage>
</organism>
<sequence>MRPTQYRQVPLQQQAMGTQEAKLAIYTLYQQSCCVTTADGLRLLIDGNPGSNDGIDAVIRKCGMTEADVTTVAQIGKALPKLPTLDFGDLDVTADRMAELADDNGGWRRQFEQVSAGLIDHKVTEIDARMDVLEELLVSQFDFATAIATLTDLQRRWSRDAESIDTSIWQPGFSDRLRHAAEMYRRFAVEQSQRKGWRRGLSNDDRDQLQQQFDRDYRLALRRVDQCKSELIRGIKKRLTTEDNGRSLTARVRMLSNRCEQLHDLRSFLRGSITPVEDTVTVTQVVKQTTDPIGGDQNRSSIPFTRASRPDGDQQCTWSRARPLRVCECPVPSRQNDWRRNVRADLSI</sequence>
<dbReference type="EMBL" id="ANOG01000258">
    <property type="protein sequence ID" value="EMI21325.1"/>
    <property type="molecule type" value="Genomic_DNA"/>
</dbReference>
<evidence type="ECO:0000256" key="1">
    <source>
        <dbReference type="SAM" id="MobiDB-lite"/>
    </source>
</evidence>
<proteinExistence type="predicted"/>
<accession>M5RPW7</accession>
<gene>
    <name evidence="2" type="ORF">RMSM_01743</name>
</gene>
<evidence type="ECO:0000313" key="2">
    <source>
        <dbReference type="EMBL" id="EMI21325.1"/>
    </source>
</evidence>
<reference evidence="2 3" key="1">
    <citation type="journal article" date="2013" name="Mar. Genomics">
        <title>Expression of sulfatases in Rhodopirellula baltica and the diversity of sulfatases in the genus Rhodopirellula.</title>
        <authorList>
            <person name="Wegner C.E."/>
            <person name="Richter-Heitmann T."/>
            <person name="Klindworth A."/>
            <person name="Klockow C."/>
            <person name="Richter M."/>
            <person name="Achstetter T."/>
            <person name="Glockner F.O."/>
            <person name="Harder J."/>
        </authorList>
    </citation>
    <scope>NUCLEOTIDE SEQUENCE [LARGE SCALE GENOMIC DNA]</scope>
    <source>
        <strain evidence="2 3">SM1</strain>
    </source>
</reference>